<dbReference type="EMBL" id="CP001737">
    <property type="protein sequence ID" value="ACV77652.1"/>
    <property type="molecule type" value="Genomic_DNA"/>
</dbReference>
<organism evidence="9 10">
    <name type="scientific">Nakamurella multipartita (strain ATCC 700099 / DSM 44233 / CIP 104796 / JCM 9543 / NBRC 105858 / Y-104)</name>
    <name type="common">Microsphaera multipartita</name>
    <dbReference type="NCBI Taxonomy" id="479431"/>
    <lineage>
        <taxon>Bacteria</taxon>
        <taxon>Bacillati</taxon>
        <taxon>Actinomycetota</taxon>
        <taxon>Actinomycetes</taxon>
        <taxon>Nakamurellales</taxon>
        <taxon>Nakamurellaceae</taxon>
        <taxon>Nakamurella</taxon>
    </lineage>
</organism>
<evidence type="ECO:0000256" key="3">
    <source>
        <dbReference type="ARBA" id="ARBA00022448"/>
    </source>
</evidence>
<comment type="similarity">
    <text evidence="2">Belongs to the CorA metal ion transporter (MIT) (TC 1.A.35) family.</text>
</comment>
<comment type="subcellular location">
    <subcellularLocation>
        <location evidence="1">Cell membrane</location>
        <topology evidence="1">Multi-pass membrane protein</topology>
    </subcellularLocation>
</comment>
<dbReference type="SUPFAM" id="SSF143865">
    <property type="entry name" value="CorA soluble domain-like"/>
    <property type="match status" value="1"/>
</dbReference>
<proteinExistence type="inferred from homology"/>
<evidence type="ECO:0000256" key="6">
    <source>
        <dbReference type="ARBA" id="ARBA00022989"/>
    </source>
</evidence>
<dbReference type="AlphaFoldDB" id="C8XDI8"/>
<keyword evidence="10" id="KW-1185">Reference proteome</keyword>
<keyword evidence="4" id="KW-1003">Cell membrane</keyword>
<reference evidence="10" key="1">
    <citation type="submission" date="2009-09" db="EMBL/GenBank/DDBJ databases">
        <title>The complete genome of Nakamurella multipartita DSM 44233.</title>
        <authorList>
            <consortium name="US DOE Joint Genome Institute (JGI-PGF)"/>
            <person name="Lucas S."/>
            <person name="Copeland A."/>
            <person name="Lapidus A."/>
            <person name="Glavina del Rio T."/>
            <person name="Dalin E."/>
            <person name="Tice H."/>
            <person name="Bruce D."/>
            <person name="Goodwin L."/>
            <person name="Pitluck S."/>
            <person name="Kyrpides N."/>
            <person name="Mavromatis K."/>
            <person name="Ivanova N."/>
            <person name="Ovchinnikova G."/>
            <person name="Sims D."/>
            <person name="Meincke L."/>
            <person name="Brettin T."/>
            <person name="Detter J.C."/>
            <person name="Han C."/>
            <person name="Larimer F."/>
            <person name="Land M."/>
            <person name="Hauser L."/>
            <person name="Markowitz V."/>
            <person name="Cheng J.-F."/>
            <person name="Hugenholtz P."/>
            <person name="Woyke T."/>
            <person name="Wu D."/>
            <person name="Klenk H.-P."/>
            <person name="Eisen J.A."/>
        </authorList>
    </citation>
    <scope>NUCLEOTIDE SEQUENCE [LARGE SCALE GENOMIC DNA]</scope>
    <source>
        <strain evidence="10">ATCC 700099 / DSM 44233 / CIP 104796 / JCM 9543 / NBRC 105858 / Y-104</strain>
    </source>
</reference>
<evidence type="ECO:0000256" key="4">
    <source>
        <dbReference type="ARBA" id="ARBA00022475"/>
    </source>
</evidence>
<evidence type="ECO:0000256" key="5">
    <source>
        <dbReference type="ARBA" id="ARBA00022692"/>
    </source>
</evidence>
<dbReference type="GO" id="GO:0015095">
    <property type="term" value="F:magnesium ion transmembrane transporter activity"/>
    <property type="evidence" value="ECO:0007669"/>
    <property type="project" value="TreeGrafter"/>
</dbReference>
<evidence type="ECO:0000256" key="1">
    <source>
        <dbReference type="ARBA" id="ARBA00004651"/>
    </source>
</evidence>
<dbReference type="Proteomes" id="UP000002218">
    <property type="component" value="Chromosome"/>
</dbReference>
<evidence type="ECO:0000313" key="10">
    <source>
        <dbReference type="Proteomes" id="UP000002218"/>
    </source>
</evidence>
<gene>
    <name evidence="9" type="ordered locus">Namu_1248</name>
</gene>
<feature type="transmembrane region" description="Helical" evidence="8">
    <location>
        <begin position="296"/>
        <end position="315"/>
    </location>
</feature>
<protein>
    <submittedName>
        <fullName evidence="9">Mg2 transporter protein CorA family protein</fullName>
    </submittedName>
</protein>
<dbReference type="STRING" id="479431.Namu_1248"/>
<accession>C8XDI8</accession>
<evidence type="ECO:0000256" key="8">
    <source>
        <dbReference type="SAM" id="Phobius"/>
    </source>
</evidence>
<dbReference type="GO" id="GO:0000287">
    <property type="term" value="F:magnesium ion binding"/>
    <property type="evidence" value="ECO:0007669"/>
    <property type="project" value="TreeGrafter"/>
</dbReference>
<dbReference type="PANTHER" id="PTHR46494:SF1">
    <property type="entry name" value="CORA FAMILY METAL ION TRANSPORTER (EUROFUNG)"/>
    <property type="match status" value="1"/>
</dbReference>
<dbReference type="PANTHER" id="PTHR46494">
    <property type="entry name" value="CORA FAMILY METAL ION TRANSPORTER (EUROFUNG)"/>
    <property type="match status" value="1"/>
</dbReference>
<dbReference type="InterPro" id="IPR045861">
    <property type="entry name" value="CorA_cytoplasmic_dom"/>
</dbReference>
<evidence type="ECO:0000313" key="9">
    <source>
        <dbReference type="EMBL" id="ACV77652.1"/>
    </source>
</evidence>
<dbReference type="Gene3D" id="3.30.460.20">
    <property type="entry name" value="CorA soluble domain-like"/>
    <property type="match status" value="1"/>
</dbReference>
<keyword evidence="3" id="KW-0813">Transport</keyword>
<dbReference type="GO" id="GO:0015087">
    <property type="term" value="F:cobalt ion transmembrane transporter activity"/>
    <property type="evidence" value="ECO:0007669"/>
    <property type="project" value="TreeGrafter"/>
</dbReference>
<dbReference type="eggNOG" id="COG0598">
    <property type="taxonomic scope" value="Bacteria"/>
</dbReference>
<dbReference type="SUPFAM" id="SSF144083">
    <property type="entry name" value="Magnesium transport protein CorA, transmembrane region"/>
    <property type="match status" value="1"/>
</dbReference>
<dbReference type="KEGG" id="nml:Namu_1248"/>
<keyword evidence="7 8" id="KW-0472">Membrane</keyword>
<sequence>MVAADVTVAEITEQLEGDEATRAWWWVPRTAEALRPTAELFALDGLAVDDVLSDREPPKLDTVGRTVLLIGALVSFDAGAEELRRDRVAVLATDRMLAVVADESAGAALTRRLAENTTVLSADGVAAGLHLLLDTMVHSETKTLLAMEDAADELTTSLFDDKPMNRADQLRAFRLRQSIAALRRVSAPMAEILLDLSGAAARAAADDDPLADLLHGGVIRRMQDVCDHAQHAAAETNTLRELLSSAYETNLALSDVHLNVIMKKLSAWAAIIAVPTLITGFLGMNVPYPGFGDGQGFLAGLTVMVLAVLTLFVLFKRKGWL</sequence>
<dbReference type="GO" id="GO:0050897">
    <property type="term" value="F:cobalt ion binding"/>
    <property type="evidence" value="ECO:0007669"/>
    <property type="project" value="TreeGrafter"/>
</dbReference>
<evidence type="ECO:0000256" key="7">
    <source>
        <dbReference type="ARBA" id="ARBA00023136"/>
    </source>
</evidence>
<keyword evidence="5 8" id="KW-0812">Transmembrane</keyword>
<keyword evidence="6 8" id="KW-1133">Transmembrane helix</keyword>
<dbReference type="InterPro" id="IPR045863">
    <property type="entry name" value="CorA_TM1_TM2"/>
</dbReference>
<dbReference type="Pfam" id="PF01544">
    <property type="entry name" value="CorA"/>
    <property type="match status" value="1"/>
</dbReference>
<dbReference type="GO" id="GO:0005886">
    <property type="term" value="C:plasma membrane"/>
    <property type="evidence" value="ECO:0007669"/>
    <property type="project" value="UniProtKB-SubCell"/>
</dbReference>
<reference evidence="9 10" key="2">
    <citation type="journal article" date="2010" name="Stand. Genomic Sci.">
        <title>Complete genome sequence of Nakamurella multipartita type strain (Y-104).</title>
        <authorList>
            <person name="Tice H."/>
            <person name="Mayilraj S."/>
            <person name="Sims D."/>
            <person name="Lapidus A."/>
            <person name="Nolan M."/>
            <person name="Lucas S."/>
            <person name="Glavina Del Rio T."/>
            <person name="Copeland A."/>
            <person name="Cheng J.F."/>
            <person name="Meincke L."/>
            <person name="Bruce D."/>
            <person name="Goodwin L."/>
            <person name="Pitluck S."/>
            <person name="Ivanova N."/>
            <person name="Mavromatis K."/>
            <person name="Ovchinnikova G."/>
            <person name="Pati A."/>
            <person name="Chen A."/>
            <person name="Palaniappan K."/>
            <person name="Land M."/>
            <person name="Hauser L."/>
            <person name="Chang Y.J."/>
            <person name="Jeffries C.D."/>
            <person name="Detter J.C."/>
            <person name="Brettin T."/>
            <person name="Rohde M."/>
            <person name="Goker M."/>
            <person name="Bristow J."/>
            <person name="Eisen J.A."/>
            <person name="Markowitz V."/>
            <person name="Hugenholtz P."/>
            <person name="Kyrpides N.C."/>
            <person name="Klenk H.P."/>
            <person name="Chen F."/>
        </authorList>
    </citation>
    <scope>NUCLEOTIDE SEQUENCE [LARGE SCALE GENOMIC DNA]</scope>
    <source>
        <strain evidence="10">ATCC 700099 / DSM 44233 / CIP 104796 / JCM 9543 / NBRC 105858 / Y-104</strain>
    </source>
</reference>
<dbReference type="Gene3D" id="1.20.58.340">
    <property type="entry name" value="Magnesium transport protein CorA, transmembrane region"/>
    <property type="match status" value="2"/>
</dbReference>
<dbReference type="HOGENOM" id="CLU_007127_0_2_11"/>
<evidence type="ECO:0000256" key="2">
    <source>
        <dbReference type="ARBA" id="ARBA00009765"/>
    </source>
</evidence>
<dbReference type="InterPro" id="IPR002523">
    <property type="entry name" value="MgTranspt_CorA/ZnTranspt_ZntB"/>
</dbReference>
<name>C8XDI8_NAKMY</name>
<dbReference type="InParanoid" id="C8XDI8"/>
<feature type="transmembrane region" description="Helical" evidence="8">
    <location>
        <begin position="265"/>
        <end position="284"/>
    </location>
</feature>